<evidence type="ECO:0000256" key="1">
    <source>
        <dbReference type="SAM" id="SignalP"/>
    </source>
</evidence>
<comment type="caution">
    <text evidence="4">The sequence shown here is derived from an EMBL/GenBank/DDBJ whole genome shotgun (WGS) entry which is preliminary data.</text>
</comment>
<feature type="chain" id="PRO_5038998746" evidence="1">
    <location>
        <begin position="20"/>
        <end position="1402"/>
    </location>
</feature>
<dbReference type="InterPro" id="IPR051923">
    <property type="entry name" value="Glycosyl_Hydrolase_39"/>
</dbReference>
<protein>
    <submittedName>
        <fullName evidence="4">Uncharacterized protein</fullName>
    </submittedName>
</protein>
<dbReference type="EMBL" id="JACRTE010000009">
    <property type="protein sequence ID" value="MBC8596857.1"/>
    <property type="molecule type" value="Genomic_DNA"/>
</dbReference>
<dbReference type="PROSITE" id="PS51257">
    <property type="entry name" value="PROKAR_LIPOPROTEIN"/>
    <property type="match status" value="1"/>
</dbReference>
<proteinExistence type="predicted"/>
<evidence type="ECO:0000259" key="3">
    <source>
        <dbReference type="Pfam" id="PF19789"/>
    </source>
</evidence>
<reference evidence="4" key="1">
    <citation type="submission" date="2020-08" db="EMBL/GenBank/DDBJ databases">
        <title>Genome public.</title>
        <authorList>
            <person name="Liu C."/>
            <person name="Sun Q."/>
        </authorList>
    </citation>
    <scope>NUCLEOTIDE SEQUENCE</scope>
    <source>
        <strain evidence="4">NSJ-50</strain>
    </source>
</reference>
<dbReference type="Pfam" id="PF19789">
    <property type="entry name" value="DUF6273"/>
    <property type="match status" value="1"/>
</dbReference>
<evidence type="ECO:0000313" key="5">
    <source>
        <dbReference type="Proteomes" id="UP000647416"/>
    </source>
</evidence>
<dbReference type="Gene3D" id="3.20.20.80">
    <property type="entry name" value="Glycosidases"/>
    <property type="match status" value="1"/>
</dbReference>
<dbReference type="Pfam" id="PF06452">
    <property type="entry name" value="CBM9_1"/>
    <property type="match status" value="1"/>
</dbReference>
<dbReference type="InterPro" id="IPR010502">
    <property type="entry name" value="Carb-bd_dom_fam9"/>
</dbReference>
<name>A0A926FDR5_9FIRM</name>
<dbReference type="Proteomes" id="UP000647416">
    <property type="component" value="Unassembled WGS sequence"/>
</dbReference>
<dbReference type="InterPro" id="IPR046240">
    <property type="entry name" value="DUF6273"/>
</dbReference>
<dbReference type="GO" id="GO:0030246">
    <property type="term" value="F:carbohydrate binding"/>
    <property type="evidence" value="ECO:0007669"/>
    <property type="project" value="InterPro"/>
</dbReference>
<feature type="domain" description="Carbohydrate-binding" evidence="2">
    <location>
        <begin position="1184"/>
        <end position="1376"/>
    </location>
</feature>
<accession>A0A926FDR5</accession>
<dbReference type="SUPFAM" id="SSF49344">
    <property type="entry name" value="CBD9-like"/>
    <property type="match status" value="1"/>
</dbReference>
<evidence type="ECO:0000313" key="4">
    <source>
        <dbReference type="EMBL" id="MBC8596857.1"/>
    </source>
</evidence>
<feature type="domain" description="DUF6273" evidence="3">
    <location>
        <begin position="95"/>
        <end position="214"/>
    </location>
</feature>
<dbReference type="InterPro" id="IPR017853">
    <property type="entry name" value="GH"/>
</dbReference>
<gene>
    <name evidence="4" type="ORF">H8706_08250</name>
</gene>
<dbReference type="PANTHER" id="PTHR12631:SF10">
    <property type="entry name" value="BETA-XYLOSIDASE-LIKE PROTEIN-RELATED"/>
    <property type="match status" value="1"/>
</dbReference>
<keyword evidence="1" id="KW-0732">Signal</keyword>
<feature type="signal peptide" evidence="1">
    <location>
        <begin position="1"/>
        <end position="19"/>
    </location>
</feature>
<dbReference type="Gene3D" id="2.60.40.1190">
    <property type="match status" value="1"/>
</dbReference>
<sequence length="1402" mass="158661">MKKLISLFTAIAVLITSFACFPLSVGAVSVPTTKFTDFWTYPVYENIFTLEDDLNTEFVLLDTLSDGFLVMTNKVYQARPFDADSTQKFDPTDENNIAHYLNNEFFNENIPESMRAYIAERNWKTEGGNAGGLCPGTYTANCRISLLSFEEYNNYYKKFGTVDHDNEVDWWLRTGDGNKKGNVIAGGGVYTNWGKFVSTDASATAGVRPIFVLTKEFFENVRINTVKIGENVKSAVIKNLNASEMEKAGYSAEKLRRLGYESVKGADEYADITIPNEPYYMQDHKYSYFEVDISHTDSKARDYTIVYKCGDDERKIEVTVSPNKAYSEKISLKDEKKGVYNLDVKVMRGGEIIGYDSARVCLIDYYERTPLDIYSRIGLGMPSWHKEEPGSTKRVTADSFVEFVPRVAEAGFTKVRYSPEWTWIEKERGVYKFDDARYNYTKAVGDNGLSVAPFKVGFGNRVVTNRNTDQKMAAPNTRDGIEGYADYAIGAKKLYDSVMNPKGEVSEFELWNEPSLNNYWYPEVNFLEYTQMANAASYKIKKEYPDNIVMIGSMTPDKMDENYDIMLRNGALMYGDEISIHPYTYPFDPDQRLIVRVPDYLKKIEEFGGWFDIAVTEVGWPTWESYNTTSLEQQMVYMVKMLVLNDEMGFAMTDIFSARDQGLQKTYVEHGFGLFEYNDRPKPSVASLSFYNNNANDALYAGEFEITEGVRSFLYKKGGVKNPFAICWVTEEGKEKEYTLKDNQYATDLFGNKLEGKTITIGKTPVYIFNLSDSVYMKAIAHDISGIYTELTEKLGDKFDFAPLADLANEAAQSKGSYSDTKKYLDKYFDLAQSFTDSAMQSDKCTDKNAALTAYIMFKKGESMAASLENMRLGTSLGITHYQNSAKSASDKKGDEPEASLFFTDAMLRYARRYTNRINEIKKMGSFNGDKERMGYYSYLSDKVCNLADVMQKYETPNPSRAIFTYSEQTRQTMYKGKTYTIKAEFENLRNKDFDGTAVLVDENGNPIGEEVSVKAKSGGYTDVEVSGTAPKNHDTGTFYYKILYKEDGKAVKEQEIEVILKSLVDIDLKAAETTLSNLGAITVEVKNTFDLSVEGKLKLTAPDGWDMETEKEINVPSGETQNIEFKINSYKKVPFNEYCFKIDVLDSDGSELASQEKLLDFRIMTYDENNYNPAKFDGDITGWEDAYPIYIEAPENPSDINSWSGLNRSLKVLMKWNKDNIYVMTDVYDAVQNNTFTGYDLWQGDSVQVAIDTLMNGLAEGKTSGYQDDDYEFGFGLTPKGLETYLYQASDAKTGSIEDEQLVSVIRNDKLKLTRYLMKVPGGYMKKVNLANGTKFGFNIAANDADILLREGYSQYTSGICDRKDPSRFKAFTLVSGDGAATESTDKIAFYQKVETLRQGN</sequence>
<dbReference type="GO" id="GO:0004553">
    <property type="term" value="F:hydrolase activity, hydrolyzing O-glycosyl compounds"/>
    <property type="evidence" value="ECO:0007669"/>
    <property type="project" value="InterPro"/>
</dbReference>
<keyword evidence="5" id="KW-1185">Reference proteome</keyword>
<dbReference type="PANTHER" id="PTHR12631">
    <property type="entry name" value="ALPHA-L-IDURONIDASE"/>
    <property type="match status" value="1"/>
</dbReference>
<organism evidence="4 5">
    <name type="scientific">Qingrenia yutianensis</name>
    <dbReference type="NCBI Taxonomy" id="2763676"/>
    <lineage>
        <taxon>Bacteria</taxon>
        <taxon>Bacillati</taxon>
        <taxon>Bacillota</taxon>
        <taxon>Clostridia</taxon>
        <taxon>Eubacteriales</taxon>
        <taxon>Oscillospiraceae</taxon>
        <taxon>Qingrenia</taxon>
    </lineage>
</organism>
<dbReference type="GO" id="GO:0016052">
    <property type="term" value="P:carbohydrate catabolic process"/>
    <property type="evidence" value="ECO:0007669"/>
    <property type="project" value="InterPro"/>
</dbReference>
<evidence type="ECO:0000259" key="2">
    <source>
        <dbReference type="Pfam" id="PF06452"/>
    </source>
</evidence>
<dbReference type="SUPFAM" id="SSF51445">
    <property type="entry name" value="(Trans)glycosidases"/>
    <property type="match status" value="1"/>
</dbReference>
<dbReference type="RefSeq" id="WP_262432233.1">
    <property type="nucleotide sequence ID" value="NZ_JACRTE010000009.1"/>
</dbReference>